<dbReference type="AlphaFoldDB" id="A0A955I707"/>
<comment type="caution">
    <text evidence="2">The sequence shown here is derived from an EMBL/GenBank/DDBJ whole genome shotgun (WGS) entry which is preliminary data.</text>
</comment>
<proteinExistence type="predicted"/>
<evidence type="ECO:0000313" key="2">
    <source>
        <dbReference type="EMBL" id="MCA9378969.1"/>
    </source>
</evidence>
<gene>
    <name evidence="2" type="ORF">KC640_00935</name>
</gene>
<dbReference type="EMBL" id="JAGQLI010000047">
    <property type="protein sequence ID" value="MCA9378969.1"/>
    <property type="molecule type" value="Genomic_DNA"/>
</dbReference>
<name>A0A955I707_9BACT</name>
<reference evidence="2" key="2">
    <citation type="journal article" date="2021" name="Microbiome">
        <title>Successional dynamics and alternative stable states in a saline activated sludge microbial community over 9 years.</title>
        <authorList>
            <person name="Wang Y."/>
            <person name="Ye J."/>
            <person name="Ju F."/>
            <person name="Liu L."/>
            <person name="Boyd J.A."/>
            <person name="Deng Y."/>
            <person name="Parks D.H."/>
            <person name="Jiang X."/>
            <person name="Yin X."/>
            <person name="Woodcroft B.J."/>
            <person name="Tyson G.W."/>
            <person name="Hugenholtz P."/>
            <person name="Polz M.F."/>
            <person name="Zhang T."/>
        </authorList>
    </citation>
    <scope>NUCLEOTIDE SEQUENCE</scope>
    <source>
        <strain evidence="2">HKST-UBA12</strain>
    </source>
</reference>
<keyword evidence="1" id="KW-0812">Transmembrane</keyword>
<reference evidence="2" key="1">
    <citation type="submission" date="2020-04" db="EMBL/GenBank/DDBJ databases">
        <authorList>
            <person name="Zhang T."/>
        </authorList>
    </citation>
    <scope>NUCLEOTIDE SEQUENCE</scope>
    <source>
        <strain evidence="2">HKST-UBA12</strain>
    </source>
</reference>
<protein>
    <submittedName>
        <fullName evidence="2">Uncharacterized protein</fullName>
    </submittedName>
</protein>
<sequence>MGTQKTITSILLVASVLLFAGAYLLFRQVQLPALDNAAQSSLVYMMNSSDLRWIWDTMQRQLTVSDPQGQKVFVEVNADSLFGLGDWVQIDIDEMGDKQLLSPQDCLYVAITVPLQPQQSGFRLGTNFNVECKATLWENELVSI</sequence>
<organism evidence="2 3">
    <name type="scientific">Candidatus Dojkabacteria bacterium</name>
    <dbReference type="NCBI Taxonomy" id="2099670"/>
    <lineage>
        <taxon>Bacteria</taxon>
        <taxon>Candidatus Dojkabacteria</taxon>
    </lineage>
</organism>
<keyword evidence="1" id="KW-1133">Transmembrane helix</keyword>
<evidence type="ECO:0000256" key="1">
    <source>
        <dbReference type="SAM" id="Phobius"/>
    </source>
</evidence>
<dbReference type="Proteomes" id="UP000760819">
    <property type="component" value="Unassembled WGS sequence"/>
</dbReference>
<feature type="transmembrane region" description="Helical" evidence="1">
    <location>
        <begin position="6"/>
        <end position="26"/>
    </location>
</feature>
<keyword evidence="1" id="KW-0472">Membrane</keyword>
<accession>A0A955I707</accession>
<evidence type="ECO:0000313" key="3">
    <source>
        <dbReference type="Proteomes" id="UP000760819"/>
    </source>
</evidence>